<keyword evidence="1" id="KW-1133">Transmembrane helix</keyword>
<dbReference type="InterPro" id="IPR003848">
    <property type="entry name" value="DUF218"/>
</dbReference>
<feature type="domain" description="DUF218" evidence="2">
    <location>
        <begin position="48"/>
        <end position="186"/>
    </location>
</feature>
<dbReference type="InterPro" id="IPR051599">
    <property type="entry name" value="Cell_Envelope_Assoc"/>
</dbReference>
<name>A0A512E185_9PROT</name>
<feature type="transmembrane region" description="Helical" evidence="1">
    <location>
        <begin position="12"/>
        <end position="33"/>
    </location>
</feature>
<dbReference type="AlphaFoldDB" id="A0A512E185"/>
<dbReference type="Pfam" id="PF02698">
    <property type="entry name" value="DUF218"/>
    <property type="match status" value="1"/>
</dbReference>
<dbReference type="GO" id="GO:0043164">
    <property type="term" value="P:Gram-negative-bacterium-type cell wall biogenesis"/>
    <property type="evidence" value="ECO:0007669"/>
    <property type="project" value="TreeGrafter"/>
</dbReference>
<dbReference type="GO" id="GO:0005886">
    <property type="term" value="C:plasma membrane"/>
    <property type="evidence" value="ECO:0007669"/>
    <property type="project" value="TreeGrafter"/>
</dbReference>
<dbReference type="PANTHER" id="PTHR30336:SF4">
    <property type="entry name" value="ENVELOPE BIOGENESIS FACTOR ELYC"/>
    <property type="match status" value="1"/>
</dbReference>
<dbReference type="GO" id="GO:0000270">
    <property type="term" value="P:peptidoglycan metabolic process"/>
    <property type="evidence" value="ECO:0007669"/>
    <property type="project" value="TreeGrafter"/>
</dbReference>
<evidence type="ECO:0000256" key="1">
    <source>
        <dbReference type="SAM" id="Phobius"/>
    </source>
</evidence>
<keyword evidence="1" id="KW-0812">Transmembrane</keyword>
<keyword evidence="1" id="KW-0472">Membrane</keyword>
<dbReference type="CDD" id="cd06259">
    <property type="entry name" value="YdcF-like"/>
    <property type="match status" value="1"/>
</dbReference>
<evidence type="ECO:0000313" key="4">
    <source>
        <dbReference type="Proteomes" id="UP000321523"/>
    </source>
</evidence>
<evidence type="ECO:0000259" key="2">
    <source>
        <dbReference type="Pfam" id="PF02698"/>
    </source>
</evidence>
<accession>A0A512E185</accession>
<comment type="caution">
    <text evidence="3">The sequence shown here is derived from an EMBL/GenBank/DDBJ whole genome shotgun (WGS) entry which is preliminary data.</text>
</comment>
<organism evidence="3 4">
    <name type="scientific">Skermanella aerolata</name>
    <dbReference type="NCBI Taxonomy" id="393310"/>
    <lineage>
        <taxon>Bacteria</taxon>
        <taxon>Pseudomonadati</taxon>
        <taxon>Pseudomonadota</taxon>
        <taxon>Alphaproteobacteria</taxon>
        <taxon>Rhodospirillales</taxon>
        <taxon>Azospirillaceae</taxon>
        <taxon>Skermanella</taxon>
    </lineage>
</organism>
<sequence length="200" mass="22122">MILVQRVARVLLPPVILAGLALAAWLTGLIWFAQTIPREEGWADRATDAIVVLTGGSDRIATGVQLLSEGLGRTLFVSGVHQGVELREMLRASRLEPSTLECCIVLGYQAGDTVGNAAETAAWMRSRHYSSLRLVTSNYHMRRSLLEFSIALPEADVVPHPVAPNAVRLADWWRWPGTLALIVNEYNKYLFALARYTLRG</sequence>
<dbReference type="RefSeq" id="WP_244619712.1">
    <property type="nucleotide sequence ID" value="NZ_BJYZ01000037.1"/>
</dbReference>
<protein>
    <recommendedName>
        <fullName evidence="2">DUF218 domain-containing protein</fullName>
    </recommendedName>
</protein>
<dbReference type="PANTHER" id="PTHR30336">
    <property type="entry name" value="INNER MEMBRANE PROTEIN, PROBABLE PERMEASE"/>
    <property type="match status" value="1"/>
</dbReference>
<reference evidence="3 4" key="1">
    <citation type="submission" date="2019-07" db="EMBL/GenBank/DDBJ databases">
        <title>Whole genome shotgun sequence of Skermanella aerolata NBRC 106429.</title>
        <authorList>
            <person name="Hosoyama A."/>
            <person name="Uohara A."/>
            <person name="Ohji S."/>
            <person name="Ichikawa N."/>
        </authorList>
    </citation>
    <scope>NUCLEOTIDE SEQUENCE [LARGE SCALE GENOMIC DNA]</scope>
    <source>
        <strain evidence="3 4">NBRC 106429</strain>
    </source>
</reference>
<gene>
    <name evidence="3" type="ORF">SAE02_63680</name>
</gene>
<dbReference type="EMBL" id="BJYZ01000037">
    <property type="protein sequence ID" value="GEO42220.1"/>
    <property type="molecule type" value="Genomic_DNA"/>
</dbReference>
<evidence type="ECO:0000313" key="3">
    <source>
        <dbReference type="EMBL" id="GEO42220.1"/>
    </source>
</evidence>
<proteinExistence type="predicted"/>
<keyword evidence="4" id="KW-1185">Reference proteome</keyword>
<dbReference type="Proteomes" id="UP000321523">
    <property type="component" value="Unassembled WGS sequence"/>
</dbReference>